<dbReference type="PANTHER" id="PTHR30055">
    <property type="entry name" value="HTH-TYPE TRANSCRIPTIONAL REGULATOR RUTR"/>
    <property type="match status" value="1"/>
</dbReference>
<reference evidence="5 6" key="1">
    <citation type="submission" date="2020-04" db="EMBL/GenBank/DDBJ databases">
        <title>Thermobifida alba genome sequencing and assembly.</title>
        <authorList>
            <person name="Luzics S."/>
            <person name="Horvath B."/>
            <person name="Nagy I."/>
            <person name="Toth A."/>
            <person name="Nagy I."/>
            <person name="Kukolya J."/>
        </authorList>
    </citation>
    <scope>NUCLEOTIDE SEQUENCE [LARGE SCALE GENOMIC DNA]</scope>
    <source>
        <strain evidence="5 6">DSM 43795</strain>
    </source>
</reference>
<feature type="domain" description="HTH tetR-type" evidence="4">
    <location>
        <begin position="23"/>
        <end position="67"/>
    </location>
</feature>
<proteinExistence type="predicted"/>
<sequence length="196" mass="21386">MSPTSTPHSRQESGTRGRTRRAILAAATSVLARDPSAPLTDIAKAAQVGRATLHRYFSDRAELHRAVVADCHQTIKEAVADAAPDHGDAREALRRLVTGFVDAGDRILFLYGAFRSDEDETDEEMPDATGDAVISLIRRGQEEGVFTRDLEPDWIENVLWALVFAGCEVAREGRLPRHGVASTIIRTLEGGIVRGE</sequence>
<dbReference type="InterPro" id="IPR036271">
    <property type="entry name" value="Tet_transcr_reg_TetR-rel_C_sf"/>
</dbReference>
<dbReference type="InterPro" id="IPR009057">
    <property type="entry name" value="Homeodomain-like_sf"/>
</dbReference>
<dbReference type="RefSeq" id="WP_248593120.1">
    <property type="nucleotide sequence ID" value="NZ_BAABEB010000027.1"/>
</dbReference>
<keyword evidence="1" id="KW-0805">Transcription regulation</keyword>
<evidence type="ECO:0000259" key="4">
    <source>
        <dbReference type="Pfam" id="PF00440"/>
    </source>
</evidence>
<dbReference type="InterPro" id="IPR001647">
    <property type="entry name" value="HTH_TetR"/>
</dbReference>
<protein>
    <submittedName>
        <fullName evidence="5">TetR/AcrR family transcriptional regulator</fullName>
    </submittedName>
</protein>
<name>A0ABY4KZI1_THEAE</name>
<keyword evidence="3" id="KW-0804">Transcription</keyword>
<dbReference type="Pfam" id="PF00440">
    <property type="entry name" value="TetR_N"/>
    <property type="match status" value="1"/>
</dbReference>
<dbReference type="SUPFAM" id="SSF46689">
    <property type="entry name" value="Homeodomain-like"/>
    <property type="match status" value="1"/>
</dbReference>
<dbReference type="PANTHER" id="PTHR30055:SF234">
    <property type="entry name" value="HTH-TYPE TRANSCRIPTIONAL REGULATOR BETI"/>
    <property type="match status" value="1"/>
</dbReference>
<organism evidence="5 6">
    <name type="scientific">Thermobifida alba</name>
    <name type="common">Thermomonospora alba</name>
    <dbReference type="NCBI Taxonomy" id="53522"/>
    <lineage>
        <taxon>Bacteria</taxon>
        <taxon>Bacillati</taxon>
        <taxon>Actinomycetota</taxon>
        <taxon>Actinomycetes</taxon>
        <taxon>Streptosporangiales</taxon>
        <taxon>Nocardiopsidaceae</taxon>
        <taxon>Thermobifida</taxon>
    </lineage>
</organism>
<evidence type="ECO:0000256" key="2">
    <source>
        <dbReference type="ARBA" id="ARBA00023125"/>
    </source>
</evidence>
<dbReference type="InterPro" id="IPR050109">
    <property type="entry name" value="HTH-type_TetR-like_transc_reg"/>
</dbReference>
<gene>
    <name evidence="5" type="ORF">FOF52_07565</name>
</gene>
<dbReference type="Gene3D" id="1.10.357.10">
    <property type="entry name" value="Tetracycline Repressor, domain 2"/>
    <property type="match status" value="1"/>
</dbReference>
<evidence type="ECO:0000256" key="1">
    <source>
        <dbReference type="ARBA" id="ARBA00023015"/>
    </source>
</evidence>
<keyword evidence="6" id="KW-1185">Reference proteome</keyword>
<dbReference type="SUPFAM" id="SSF48498">
    <property type="entry name" value="Tetracyclin repressor-like, C-terminal domain"/>
    <property type="match status" value="1"/>
</dbReference>
<evidence type="ECO:0000256" key="3">
    <source>
        <dbReference type="ARBA" id="ARBA00023163"/>
    </source>
</evidence>
<evidence type="ECO:0000313" key="6">
    <source>
        <dbReference type="Proteomes" id="UP000832041"/>
    </source>
</evidence>
<dbReference type="Proteomes" id="UP000832041">
    <property type="component" value="Chromosome"/>
</dbReference>
<keyword evidence="2" id="KW-0238">DNA-binding</keyword>
<accession>A0ABY4KZI1</accession>
<evidence type="ECO:0000313" key="5">
    <source>
        <dbReference type="EMBL" id="UPT20835.1"/>
    </source>
</evidence>
<dbReference type="EMBL" id="CP051627">
    <property type="protein sequence ID" value="UPT20835.1"/>
    <property type="molecule type" value="Genomic_DNA"/>
</dbReference>